<name>A0ABQ1L7U2_9BACT</name>
<evidence type="ECO:0000313" key="1">
    <source>
        <dbReference type="EMBL" id="GGC20354.1"/>
    </source>
</evidence>
<gene>
    <name evidence="1" type="ORF">GCM10011506_01850</name>
</gene>
<organism evidence="1 2">
    <name type="scientific">Marivirga lumbricoides</name>
    <dbReference type="NCBI Taxonomy" id="1046115"/>
    <lineage>
        <taxon>Bacteria</taxon>
        <taxon>Pseudomonadati</taxon>
        <taxon>Bacteroidota</taxon>
        <taxon>Cytophagia</taxon>
        <taxon>Cytophagales</taxon>
        <taxon>Marivirgaceae</taxon>
        <taxon>Marivirga</taxon>
    </lineage>
</organism>
<accession>A0ABQ1L7U2</accession>
<evidence type="ECO:0000313" key="2">
    <source>
        <dbReference type="Proteomes" id="UP000636010"/>
    </source>
</evidence>
<dbReference type="Proteomes" id="UP000636010">
    <property type="component" value="Unassembled WGS sequence"/>
</dbReference>
<dbReference type="RefSeq" id="WP_188459926.1">
    <property type="nucleotide sequence ID" value="NZ_BAABHU010000001.1"/>
</dbReference>
<reference evidence="2" key="1">
    <citation type="journal article" date="2019" name="Int. J. Syst. Evol. Microbiol.">
        <title>The Global Catalogue of Microorganisms (GCM) 10K type strain sequencing project: providing services to taxonomists for standard genome sequencing and annotation.</title>
        <authorList>
            <consortium name="The Broad Institute Genomics Platform"/>
            <consortium name="The Broad Institute Genome Sequencing Center for Infectious Disease"/>
            <person name="Wu L."/>
            <person name="Ma J."/>
        </authorList>
    </citation>
    <scope>NUCLEOTIDE SEQUENCE [LARGE SCALE GENOMIC DNA]</scope>
    <source>
        <strain evidence="2">CGMCC 1.10832</strain>
    </source>
</reference>
<comment type="caution">
    <text evidence="1">The sequence shown here is derived from an EMBL/GenBank/DDBJ whole genome shotgun (WGS) entry which is preliminary data.</text>
</comment>
<keyword evidence="2" id="KW-1185">Reference proteome</keyword>
<sequence length="185" mass="21922">MKRKILLIAEFLVLILGGLSLWKINKDYYVIWDNNNIINVTVDDPLTADKVKSEFGISVNSINRSTDEDLFNKREKYTVLFDGDPQDNMINDYGENDFLITYGNEYYFSFRQFKFNRNHQHEYNFHFSKRDDRIFIRADIKGQDAMKFERPMIDIDLTDKYRCNVSVDSAGVIYNIIELVDPEKK</sequence>
<protein>
    <submittedName>
        <fullName evidence="1">Uncharacterized protein</fullName>
    </submittedName>
</protein>
<dbReference type="EMBL" id="BMEC01000001">
    <property type="protein sequence ID" value="GGC20354.1"/>
    <property type="molecule type" value="Genomic_DNA"/>
</dbReference>
<proteinExistence type="predicted"/>